<keyword evidence="4 7" id="KW-0812">Transmembrane</keyword>
<feature type="transmembrane region" description="Helical" evidence="7">
    <location>
        <begin position="43"/>
        <end position="66"/>
    </location>
</feature>
<dbReference type="AlphaFoldDB" id="A0A1G5Q0X7"/>
<evidence type="ECO:0000256" key="6">
    <source>
        <dbReference type="ARBA" id="ARBA00023136"/>
    </source>
</evidence>
<accession>A0A1G5Q0X7</accession>
<evidence type="ECO:0000256" key="1">
    <source>
        <dbReference type="ARBA" id="ARBA00004651"/>
    </source>
</evidence>
<organism evidence="8 9">
    <name type="scientific">Epibacterium ulvae</name>
    <dbReference type="NCBI Taxonomy" id="1156985"/>
    <lineage>
        <taxon>Bacteria</taxon>
        <taxon>Pseudomonadati</taxon>
        <taxon>Pseudomonadota</taxon>
        <taxon>Alphaproteobacteria</taxon>
        <taxon>Rhodobacterales</taxon>
        <taxon>Roseobacteraceae</taxon>
        <taxon>Epibacterium</taxon>
    </lineage>
</organism>
<evidence type="ECO:0000256" key="3">
    <source>
        <dbReference type="ARBA" id="ARBA00022475"/>
    </source>
</evidence>
<dbReference type="InterPro" id="IPR001123">
    <property type="entry name" value="LeuE-type"/>
</dbReference>
<dbReference type="Pfam" id="PF01810">
    <property type="entry name" value="LysE"/>
    <property type="match status" value="1"/>
</dbReference>
<dbReference type="GO" id="GO:0005886">
    <property type="term" value="C:plasma membrane"/>
    <property type="evidence" value="ECO:0007669"/>
    <property type="project" value="UniProtKB-SubCell"/>
</dbReference>
<dbReference type="PANTHER" id="PTHR30086:SF14">
    <property type="entry name" value="HOMOSERINE_HOMOSERINE LACTONE EFFLUX PROTEIN"/>
    <property type="match status" value="1"/>
</dbReference>
<feature type="transmembrane region" description="Helical" evidence="7">
    <location>
        <begin position="186"/>
        <end position="203"/>
    </location>
</feature>
<reference evidence="8 9" key="1">
    <citation type="submission" date="2016-10" db="EMBL/GenBank/DDBJ databases">
        <authorList>
            <person name="de Groot N.N."/>
        </authorList>
    </citation>
    <scope>NUCLEOTIDE SEQUENCE [LARGE SCALE GENOMIC DNA]</scope>
    <source>
        <strain evidence="8 9">U95</strain>
    </source>
</reference>
<dbReference type="RefSeq" id="WP_090216757.1">
    <property type="nucleotide sequence ID" value="NZ_FMWG01000002.1"/>
</dbReference>
<evidence type="ECO:0000256" key="7">
    <source>
        <dbReference type="SAM" id="Phobius"/>
    </source>
</evidence>
<keyword evidence="6 7" id="KW-0472">Membrane</keyword>
<sequence>MTLSLWIYFTAVSVVNIITPGPANLNTVQRALQLGAARVFPTILGNTVGLAIGGCFCASGAAAVLLTTDGYFALWSYLGIAYLVWLAVKLLLSCESIVLDRQSFEVVSAKSLFIEAIVLAVSNPKALLFYIALFPQVLNFDKPIWPQASILIVTYCLLSILSLSSYAGLADRMRIYFADPIRYTRFRQLSGTILLVFCITLALEL</sequence>
<feature type="transmembrane region" description="Helical" evidence="7">
    <location>
        <begin position="144"/>
        <end position="166"/>
    </location>
</feature>
<evidence type="ECO:0000313" key="8">
    <source>
        <dbReference type="EMBL" id="SCZ55514.1"/>
    </source>
</evidence>
<dbReference type="Proteomes" id="UP000198767">
    <property type="component" value="Unassembled WGS sequence"/>
</dbReference>
<name>A0A1G5Q0X7_9RHOB</name>
<evidence type="ECO:0000256" key="2">
    <source>
        <dbReference type="ARBA" id="ARBA00007928"/>
    </source>
</evidence>
<evidence type="ECO:0000256" key="5">
    <source>
        <dbReference type="ARBA" id="ARBA00022989"/>
    </source>
</evidence>
<feature type="transmembrane region" description="Helical" evidence="7">
    <location>
        <begin position="72"/>
        <end position="92"/>
    </location>
</feature>
<evidence type="ECO:0000313" key="9">
    <source>
        <dbReference type="Proteomes" id="UP000198767"/>
    </source>
</evidence>
<feature type="transmembrane region" description="Helical" evidence="7">
    <location>
        <begin position="6"/>
        <end position="23"/>
    </location>
</feature>
<keyword evidence="5 7" id="KW-1133">Transmembrane helix</keyword>
<keyword evidence="3" id="KW-1003">Cell membrane</keyword>
<evidence type="ECO:0000256" key="4">
    <source>
        <dbReference type="ARBA" id="ARBA00022692"/>
    </source>
</evidence>
<comment type="subcellular location">
    <subcellularLocation>
        <location evidence="1">Cell membrane</location>
        <topology evidence="1">Multi-pass membrane protein</topology>
    </subcellularLocation>
</comment>
<dbReference type="STRING" id="1156985.SAMN04488118_102429"/>
<dbReference type="OrthoDB" id="9804822at2"/>
<comment type="similarity">
    <text evidence="2">Belongs to the Rht family.</text>
</comment>
<gene>
    <name evidence="8" type="ORF">SAMN04488118_102429</name>
</gene>
<feature type="transmembrane region" description="Helical" evidence="7">
    <location>
        <begin position="112"/>
        <end position="132"/>
    </location>
</feature>
<proteinExistence type="inferred from homology"/>
<dbReference type="PANTHER" id="PTHR30086">
    <property type="entry name" value="ARGININE EXPORTER PROTEIN ARGO"/>
    <property type="match status" value="1"/>
</dbReference>
<dbReference type="EMBL" id="FMWG01000002">
    <property type="protein sequence ID" value="SCZ55514.1"/>
    <property type="molecule type" value="Genomic_DNA"/>
</dbReference>
<protein>
    <submittedName>
        <fullName evidence="8">Threonine/homoserine/homoserine lactone efflux protein</fullName>
    </submittedName>
</protein>
<dbReference type="GO" id="GO:0042970">
    <property type="term" value="F:homoserine transmembrane transporter activity"/>
    <property type="evidence" value="ECO:0007669"/>
    <property type="project" value="TreeGrafter"/>
</dbReference>
<keyword evidence="9" id="KW-1185">Reference proteome</keyword>